<evidence type="ECO:0000256" key="2">
    <source>
        <dbReference type="SAM" id="SignalP"/>
    </source>
</evidence>
<evidence type="ECO:0000313" key="4">
    <source>
        <dbReference type="Proteomes" id="UP000624279"/>
    </source>
</evidence>
<accession>A0ABR6YCY7</accession>
<feature type="compositionally biased region" description="Basic and acidic residues" evidence="1">
    <location>
        <begin position="110"/>
        <end position="120"/>
    </location>
</feature>
<organism evidence="3 4">
    <name type="scientific">Undibacterium flavidum</name>
    <dbReference type="NCBI Taxonomy" id="2762297"/>
    <lineage>
        <taxon>Bacteria</taxon>
        <taxon>Pseudomonadati</taxon>
        <taxon>Pseudomonadota</taxon>
        <taxon>Betaproteobacteria</taxon>
        <taxon>Burkholderiales</taxon>
        <taxon>Oxalobacteraceae</taxon>
        <taxon>Undibacterium</taxon>
    </lineage>
</organism>
<evidence type="ECO:0000313" key="3">
    <source>
        <dbReference type="EMBL" id="MBC3874425.1"/>
    </source>
</evidence>
<gene>
    <name evidence="3" type="ORF">H8K55_12560</name>
</gene>
<dbReference type="PROSITE" id="PS51257">
    <property type="entry name" value="PROKAR_LIPOPROTEIN"/>
    <property type="match status" value="1"/>
</dbReference>
<protein>
    <submittedName>
        <fullName evidence="3">Uncharacterized protein</fullName>
    </submittedName>
</protein>
<feature type="chain" id="PRO_5045714579" evidence="2">
    <location>
        <begin position="23"/>
        <end position="278"/>
    </location>
</feature>
<feature type="region of interest" description="Disordered" evidence="1">
    <location>
        <begin position="95"/>
        <end position="122"/>
    </location>
</feature>
<reference evidence="3 4" key="1">
    <citation type="submission" date="2020-08" db="EMBL/GenBank/DDBJ databases">
        <title>Novel species isolated from subtropical streams in China.</title>
        <authorList>
            <person name="Lu H."/>
        </authorList>
    </citation>
    <scope>NUCLEOTIDE SEQUENCE [LARGE SCALE GENOMIC DNA]</scope>
    <source>
        <strain evidence="3 4">LX15W</strain>
    </source>
</reference>
<dbReference type="Proteomes" id="UP000624279">
    <property type="component" value="Unassembled WGS sequence"/>
</dbReference>
<comment type="caution">
    <text evidence="3">The sequence shown here is derived from an EMBL/GenBank/DDBJ whole genome shotgun (WGS) entry which is preliminary data.</text>
</comment>
<name>A0ABR6YCY7_9BURK</name>
<evidence type="ECO:0000256" key="1">
    <source>
        <dbReference type="SAM" id="MobiDB-lite"/>
    </source>
</evidence>
<dbReference type="RefSeq" id="WP_186942408.1">
    <property type="nucleotide sequence ID" value="NZ_JACOGA010000010.1"/>
</dbReference>
<keyword evidence="4" id="KW-1185">Reference proteome</keyword>
<keyword evidence="2" id="KW-0732">Signal</keyword>
<feature type="signal peptide" evidence="2">
    <location>
        <begin position="1"/>
        <end position="22"/>
    </location>
</feature>
<proteinExistence type="predicted"/>
<sequence>MKKIVNLIGLLFVAMNFLTACTSVKTQVMEADCGPWTFGIAKASSSDKQFVPETWALDAKTECLKTGYAKKFDEYDPPVDDKFVYRTQESSVKRRAVRDVPNLQSSGSAERTDGAHKIPKEVSQSTLRSAHYVFEFNANSKWEASVSPSPLYQVFAKNREGQAALFISVYDANPFLIWSDSRDSMYVRLRDELVYSDITKINETTFQNFEGFQVEIRGRDKNAAPLHYLSTQIRVGKKILYLTTWCFEEDFAKNEQEFHLIANSLRMQPRFLTALNGE</sequence>
<dbReference type="EMBL" id="JACOGA010000010">
    <property type="protein sequence ID" value="MBC3874425.1"/>
    <property type="molecule type" value="Genomic_DNA"/>
</dbReference>